<evidence type="ECO:0000313" key="15">
    <source>
        <dbReference type="EMBL" id="KAG1540287.1"/>
    </source>
</evidence>
<evidence type="ECO:0000256" key="10">
    <source>
        <dbReference type="PIRSR" id="PIRSR601382-1"/>
    </source>
</evidence>
<evidence type="ECO:0000256" key="1">
    <source>
        <dbReference type="ARBA" id="ARBA00001913"/>
    </source>
</evidence>
<dbReference type="PANTHER" id="PTHR11742">
    <property type="entry name" value="MANNOSYL-OLIGOSACCHARIDE ALPHA-1,2-MANNOSIDASE-RELATED"/>
    <property type="match status" value="1"/>
</dbReference>
<dbReference type="PANTHER" id="PTHR11742:SF55">
    <property type="entry name" value="ENDOPLASMIC RETICULUM MANNOSYL-OLIGOSACCHARIDE 1,2-ALPHA-MANNOSIDASE"/>
    <property type="match status" value="1"/>
</dbReference>
<feature type="active site" evidence="10">
    <location>
        <position position="506"/>
    </location>
</feature>
<dbReference type="Proteomes" id="UP000717996">
    <property type="component" value="Unassembled WGS sequence"/>
</dbReference>
<dbReference type="GO" id="GO:0005975">
    <property type="term" value="P:carbohydrate metabolic process"/>
    <property type="evidence" value="ECO:0007669"/>
    <property type="project" value="InterPro"/>
</dbReference>
<protein>
    <recommendedName>
        <fullName evidence="13">alpha-1,2-Mannosidase</fullName>
        <ecNumber evidence="13">3.2.1.-</ecNumber>
    </recommendedName>
</protein>
<evidence type="ECO:0000256" key="12">
    <source>
        <dbReference type="PIRSR" id="PIRSR601382-3"/>
    </source>
</evidence>
<keyword evidence="4 11" id="KW-0479">Metal-binding</keyword>
<proteinExistence type="inferred from homology"/>
<keyword evidence="14" id="KW-1133">Transmembrane helix</keyword>
<feature type="active site" description="Proton donor" evidence="10">
    <location>
        <position position="426"/>
    </location>
</feature>
<dbReference type="GO" id="GO:0016020">
    <property type="term" value="C:membrane"/>
    <property type="evidence" value="ECO:0007669"/>
    <property type="project" value="InterPro"/>
</dbReference>
<gene>
    <name evidence="15" type="ORF">G6F51_008612</name>
</gene>
<dbReference type="OrthoDB" id="8118055at2759"/>
<keyword evidence="14" id="KW-0812">Transmembrane</keyword>
<evidence type="ECO:0000256" key="2">
    <source>
        <dbReference type="ARBA" id="ARBA00004922"/>
    </source>
</evidence>
<dbReference type="GO" id="GO:0005783">
    <property type="term" value="C:endoplasmic reticulum"/>
    <property type="evidence" value="ECO:0007669"/>
    <property type="project" value="TreeGrafter"/>
</dbReference>
<dbReference type="GO" id="GO:0036503">
    <property type="term" value="P:ERAD pathway"/>
    <property type="evidence" value="ECO:0007669"/>
    <property type="project" value="UniProtKB-ARBA"/>
</dbReference>
<dbReference type="PRINTS" id="PR00747">
    <property type="entry name" value="GLYHDRLASE47"/>
</dbReference>
<dbReference type="InterPro" id="IPR001382">
    <property type="entry name" value="Glyco_hydro_47"/>
</dbReference>
<dbReference type="Pfam" id="PF01532">
    <property type="entry name" value="Glyco_hydro_47"/>
    <property type="match status" value="1"/>
</dbReference>
<evidence type="ECO:0000256" key="11">
    <source>
        <dbReference type="PIRSR" id="PIRSR601382-2"/>
    </source>
</evidence>
<dbReference type="InterPro" id="IPR012341">
    <property type="entry name" value="6hp_glycosidase-like_sf"/>
</dbReference>
<accession>A0A9P6Y609</accession>
<keyword evidence="5 13" id="KW-0378">Hydrolase</keyword>
<dbReference type="EC" id="3.2.1.-" evidence="13"/>
<feature type="transmembrane region" description="Helical" evidence="14">
    <location>
        <begin position="12"/>
        <end position="33"/>
    </location>
</feature>
<dbReference type="GO" id="GO:0005509">
    <property type="term" value="F:calcium ion binding"/>
    <property type="evidence" value="ECO:0007669"/>
    <property type="project" value="InterPro"/>
</dbReference>
<evidence type="ECO:0000256" key="13">
    <source>
        <dbReference type="RuleBase" id="RU361193"/>
    </source>
</evidence>
<evidence type="ECO:0000256" key="8">
    <source>
        <dbReference type="ARBA" id="ARBA00047669"/>
    </source>
</evidence>
<evidence type="ECO:0000313" key="16">
    <source>
        <dbReference type="Proteomes" id="UP000717996"/>
    </source>
</evidence>
<comment type="caution">
    <text evidence="15">The sequence shown here is derived from an EMBL/GenBank/DDBJ whole genome shotgun (WGS) entry which is preliminary data.</text>
</comment>
<comment type="similarity">
    <text evidence="3 13">Belongs to the glycosyl hydrolase 47 family.</text>
</comment>
<keyword evidence="6 11" id="KW-0106">Calcium</keyword>
<comment type="pathway">
    <text evidence="2">Protein modification; protein glycosylation.</text>
</comment>
<evidence type="ECO:0000256" key="9">
    <source>
        <dbReference type="ARBA" id="ARBA00048605"/>
    </source>
</evidence>
<feature type="active site" description="Proton donor" evidence="10">
    <location>
        <position position="182"/>
    </location>
</feature>
<keyword evidence="14" id="KW-0472">Membrane</keyword>
<evidence type="ECO:0000256" key="4">
    <source>
        <dbReference type="ARBA" id="ARBA00022723"/>
    </source>
</evidence>
<feature type="binding site" evidence="11">
    <location>
        <position position="596"/>
    </location>
    <ligand>
        <name>Ca(2+)</name>
        <dbReference type="ChEBI" id="CHEBI:29108"/>
    </ligand>
</feature>
<dbReference type="InterPro" id="IPR050749">
    <property type="entry name" value="Glycosyl_Hydrolase_47"/>
</dbReference>
<dbReference type="InterPro" id="IPR036026">
    <property type="entry name" value="Seven-hairpin_glycosidases"/>
</dbReference>
<dbReference type="Gene3D" id="1.50.10.10">
    <property type="match status" value="1"/>
</dbReference>
<dbReference type="SUPFAM" id="SSF48225">
    <property type="entry name" value="Seven-hairpin glycosidases"/>
    <property type="match status" value="1"/>
</dbReference>
<evidence type="ECO:0000256" key="6">
    <source>
        <dbReference type="ARBA" id="ARBA00022837"/>
    </source>
</evidence>
<feature type="disulfide bond" evidence="12">
    <location>
        <begin position="383"/>
        <end position="412"/>
    </location>
</feature>
<evidence type="ECO:0000256" key="14">
    <source>
        <dbReference type="SAM" id="Phobius"/>
    </source>
</evidence>
<sequence length="615" mass="70511">MALASKLKGIPYKWRQVVLGCTICVFVYATFYYTTYRSTSATDEAKKNYYFTEKLEPPAPLESMIISQRTHGFDNFESRLPQIQTIFNTESWKERVVREERAESIKKAFMHGWTGYKTHALGHDELKPLSVEPSDPFGGMGATMVDSLSTMLVMGLDDEFDQVLSLIEEIDFKVDTDISVFETTIRYLGGLLSAYELSDNPRKHILLVKANELGEVLLPAFDTKFGIPYYKFNPVTKEGINNSTYLADMATVQLEFFTLSHYTGNPVYAKKAQAITDFLDSTEYAHGTRLPGLYPNEVNLYAGYFSDSIVSFGAMGDSAYEYFLKEYILTDGSIPQYARMYLQSIDSMKQHMLTQLPGTNFLYLPGYDSARNQRQPVMDHLTCFVPGMLAIGSKIFNRPDDLKVAKGILETCVYMYRSSATGLAPENWVFPDKVPYNPLTYGKSEEELEKLPPRRRLGWPSRKKIPHVVQVTATEVPNRTNRTLDPPIPMPPGVAPRDRRYLLRPETVESLYILYRVTGDPKYQEYGWEIFHAIEERCRTPTAYASVRNINHLGKGYRLNQIDNMESFLFAETLKYLYLLFSPPDLISLDKFVFTTEAHPFLRRPWTDTFIDYKT</sequence>
<evidence type="ECO:0000256" key="3">
    <source>
        <dbReference type="ARBA" id="ARBA00007658"/>
    </source>
</evidence>
<keyword evidence="7 12" id="KW-1015">Disulfide bond</keyword>
<evidence type="ECO:0000256" key="7">
    <source>
        <dbReference type="ARBA" id="ARBA00023157"/>
    </source>
</evidence>
<dbReference type="GO" id="GO:0004571">
    <property type="term" value="F:mannosyl-oligosaccharide 1,2-alpha-mannosidase activity"/>
    <property type="evidence" value="ECO:0007669"/>
    <property type="project" value="UniProtKB-EC"/>
</dbReference>
<dbReference type="AlphaFoldDB" id="A0A9P6Y609"/>
<reference evidence="15" key="1">
    <citation type="journal article" date="2020" name="Microb. Genom.">
        <title>Genetic diversity of clinical and environmental Mucorales isolates obtained from an investigation of mucormycosis cases among solid organ transplant recipients.</title>
        <authorList>
            <person name="Nguyen M.H."/>
            <person name="Kaul D."/>
            <person name="Muto C."/>
            <person name="Cheng S.J."/>
            <person name="Richter R.A."/>
            <person name="Bruno V.M."/>
            <person name="Liu G."/>
            <person name="Beyhan S."/>
            <person name="Sundermann A.J."/>
            <person name="Mounaud S."/>
            <person name="Pasculle A.W."/>
            <person name="Nierman W.C."/>
            <person name="Driscoll E."/>
            <person name="Cumbie R."/>
            <person name="Clancy C.J."/>
            <person name="Dupont C.L."/>
        </authorList>
    </citation>
    <scope>NUCLEOTIDE SEQUENCE</scope>
    <source>
        <strain evidence="15">GL16</strain>
    </source>
</reference>
<dbReference type="EMBL" id="JAANIT010001440">
    <property type="protein sequence ID" value="KAG1540287.1"/>
    <property type="molecule type" value="Genomic_DNA"/>
</dbReference>
<name>A0A9P6Y609_RHIOR</name>
<comment type="catalytic activity">
    <reaction evidence="9">
        <text>N(4)-(alpha-D-Man-(1-&gt;2)-alpha-D-Man-(1-&gt;2)-alpha-D-Man-(1-&gt;3)-[alpha-D-Man-(1-&gt;2)-alpha-D-Man-(1-&gt;3)-[alpha-D-Man-(1-&gt;2)-alpha-D-Man-(1-&gt;6)]-alpha-D-Man-(1-&gt;6)]-beta-D-Man-(1-&gt;4)-beta-D-GlcNAc-(1-&gt;4)-beta-D-GlcNAc)-L-asparaginyl-[protein] (N-glucan mannose isomer 9A1,2,3B1,2,3) + 4 H2O = N(4)-(alpha-D-Man-(1-&gt;3)-[alpha-D-Man-(1-&gt;3)-[alpha-D-Man-(1-&gt;6)]-alpha-D-Man-(1-&gt;6)]-beta-D-Man-(1-&gt;4)-beta-D-GlcNAc-(1-&gt;4)-beta-D-GlcNAc)-L-asparaginyl-[protein] (N-glucan mannose isomer 5A1,2) + 4 beta-D-mannose</text>
        <dbReference type="Rhea" id="RHEA:56008"/>
        <dbReference type="Rhea" id="RHEA-COMP:14356"/>
        <dbReference type="Rhea" id="RHEA-COMP:14367"/>
        <dbReference type="ChEBI" id="CHEBI:15377"/>
        <dbReference type="ChEBI" id="CHEBI:28563"/>
        <dbReference type="ChEBI" id="CHEBI:59087"/>
        <dbReference type="ChEBI" id="CHEBI:139493"/>
        <dbReference type="EC" id="3.2.1.113"/>
    </reaction>
</comment>
<evidence type="ECO:0000256" key="5">
    <source>
        <dbReference type="ARBA" id="ARBA00022801"/>
    </source>
</evidence>
<feature type="active site" evidence="10">
    <location>
        <position position="317"/>
    </location>
</feature>
<organism evidence="15 16">
    <name type="scientific">Rhizopus oryzae</name>
    <name type="common">Mucormycosis agent</name>
    <name type="synonym">Rhizopus arrhizus var. delemar</name>
    <dbReference type="NCBI Taxonomy" id="64495"/>
    <lineage>
        <taxon>Eukaryota</taxon>
        <taxon>Fungi</taxon>
        <taxon>Fungi incertae sedis</taxon>
        <taxon>Mucoromycota</taxon>
        <taxon>Mucoromycotina</taxon>
        <taxon>Mucoromycetes</taxon>
        <taxon>Mucorales</taxon>
        <taxon>Mucorineae</taxon>
        <taxon>Rhizopodaceae</taxon>
        <taxon>Rhizopus</taxon>
    </lineage>
</organism>
<comment type="cofactor">
    <cofactor evidence="1 11">
        <name>Ca(2+)</name>
        <dbReference type="ChEBI" id="CHEBI:29108"/>
    </cofactor>
</comment>
<comment type="catalytic activity">
    <reaction evidence="8">
        <text>N(4)-(alpha-D-Man-(1-&gt;2)-alpha-D-Man-(1-&gt;2)-alpha-D-Man-(1-&gt;3)-[alpha-D-Man-(1-&gt;3)-[alpha-D-Man-(1-&gt;2)-alpha-D-Man-(1-&gt;6)]-alpha-D-Man-(1-&gt;6)]-beta-D-Man-(1-&gt;4)-beta-D-GlcNAc-(1-&gt;4)-beta-D-GlcNAc)-L-asparaginyl-[protein] (N-glucan mannose isomer 8A1,2,3B1,3) + 3 H2O = N(4)-(alpha-D-Man-(1-&gt;3)-[alpha-D-Man-(1-&gt;3)-[alpha-D-Man-(1-&gt;6)]-alpha-D-Man-(1-&gt;6)]-beta-D-Man-(1-&gt;4)-beta-D-GlcNAc-(1-&gt;4)-beta-D-GlcNAc)-L-asparaginyl-[protein] (N-glucan mannose isomer 5A1,2) + 3 beta-D-mannose</text>
        <dbReference type="Rhea" id="RHEA:56028"/>
        <dbReference type="Rhea" id="RHEA-COMP:14358"/>
        <dbReference type="Rhea" id="RHEA-COMP:14367"/>
        <dbReference type="ChEBI" id="CHEBI:15377"/>
        <dbReference type="ChEBI" id="CHEBI:28563"/>
        <dbReference type="ChEBI" id="CHEBI:59087"/>
        <dbReference type="ChEBI" id="CHEBI:60628"/>
        <dbReference type="EC" id="3.2.1.113"/>
    </reaction>
</comment>
<keyword evidence="13" id="KW-0326">Glycosidase</keyword>